<evidence type="ECO:0000256" key="9">
    <source>
        <dbReference type="RuleBase" id="RU368033"/>
    </source>
</evidence>
<dbReference type="PANTHER" id="PTHR13085">
    <property type="entry name" value="MICROSOMAL SIGNAL PEPTIDASE 25 KDA SUBUNIT"/>
    <property type="match status" value="1"/>
</dbReference>
<evidence type="ECO:0000256" key="1">
    <source>
        <dbReference type="ARBA" id="ARBA00004477"/>
    </source>
</evidence>
<keyword evidence="6" id="KW-1133">Transmembrane helix</keyword>
<dbReference type="PANTHER" id="PTHR13085:SF0">
    <property type="entry name" value="SIGNAL PEPTIDASE COMPLEX SUBUNIT 2"/>
    <property type="match status" value="1"/>
</dbReference>
<evidence type="ECO:0000313" key="10">
    <source>
        <dbReference type="EMBL" id="KOO24742.1"/>
    </source>
</evidence>
<comment type="function">
    <text evidence="8 9">Component of the signal peptidase complex (SPC) which catalyzes the cleavage of N-terminal signal sequences from nascent proteins as they are translocated into the lumen of the endoplasmic reticulum. Enhances the enzymatic activity of SPC and facilitates the interactions between different components of the translocation site.</text>
</comment>
<comment type="subcellular location">
    <subcellularLocation>
        <location evidence="1 9">Endoplasmic reticulum membrane</location>
        <topology evidence="1 9">Multi-pass membrane protein</topology>
    </subcellularLocation>
</comment>
<evidence type="ECO:0000256" key="4">
    <source>
        <dbReference type="ARBA" id="ARBA00022692"/>
    </source>
</evidence>
<dbReference type="Proteomes" id="UP000037460">
    <property type="component" value="Unassembled WGS sequence"/>
</dbReference>
<dbReference type="GO" id="GO:0008233">
    <property type="term" value="F:peptidase activity"/>
    <property type="evidence" value="ECO:0007669"/>
    <property type="project" value="UniProtKB-UniRule"/>
</dbReference>
<dbReference type="EMBL" id="JWZX01003059">
    <property type="protein sequence ID" value="KOO24742.1"/>
    <property type="molecule type" value="Genomic_DNA"/>
</dbReference>
<dbReference type="OrthoDB" id="29558at2759"/>
<sequence length="224" mass="24881">MPSWKSKNFEQEKKAILGDTATIKRMLDDAVVEVLLDSEDDSGLHTMFVEDTSMSNMKLFVGFSAVGASLPSHVFPAPFPHNWWCLLFCCTYYFAASGVLQLLLSFVELESILLLTRRKDAPKVPVPGLNISTHFPRFQSTYTLGITPIPGGAITSLAKAPAFQPEVEGGNTSKHSMQRSWKVEHYFDEEGVFAEEDFMKSVADFLAQYTAMLQADGAEGKKQQ</sequence>
<dbReference type="GO" id="GO:0005787">
    <property type="term" value="C:signal peptidase complex"/>
    <property type="evidence" value="ECO:0007669"/>
    <property type="project" value="UniProtKB-UniRule"/>
</dbReference>
<comment type="caution">
    <text evidence="10">The sequence shown here is derived from an EMBL/GenBank/DDBJ whole genome shotgun (WGS) entry which is preliminary data.</text>
</comment>
<evidence type="ECO:0000256" key="2">
    <source>
        <dbReference type="ARBA" id="ARBA00007324"/>
    </source>
</evidence>
<gene>
    <name evidence="10" type="ORF">Ctob_009120</name>
</gene>
<evidence type="ECO:0000256" key="8">
    <source>
        <dbReference type="ARBA" id="ARBA00045608"/>
    </source>
</evidence>
<dbReference type="InterPro" id="IPR009582">
    <property type="entry name" value="Spc2/SPCS2"/>
</dbReference>
<dbReference type="AlphaFoldDB" id="A0A0M0JEE2"/>
<keyword evidence="5 9" id="KW-0256">Endoplasmic reticulum</keyword>
<organism evidence="10 11">
    <name type="scientific">Chrysochromulina tobinii</name>
    <dbReference type="NCBI Taxonomy" id="1460289"/>
    <lineage>
        <taxon>Eukaryota</taxon>
        <taxon>Haptista</taxon>
        <taxon>Haptophyta</taxon>
        <taxon>Prymnesiophyceae</taxon>
        <taxon>Prymnesiales</taxon>
        <taxon>Chrysochromulinaceae</taxon>
        <taxon>Chrysochromulina</taxon>
    </lineage>
</organism>
<name>A0A0M0JEE2_9EUKA</name>
<comment type="similarity">
    <text evidence="2 9">Belongs to the SPCS2 family.</text>
</comment>
<keyword evidence="11" id="KW-1185">Reference proteome</keyword>
<evidence type="ECO:0000256" key="6">
    <source>
        <dbReference type="ARBA" id="ARBA00022989"/>
    </source>
</evidence>
<protein>
    <recommendedName>
        <fullName evidence="3 9">Signal peptidase complex subunit 2</fullName>
    </recommendedName>
</protein>
<proteinExistence type="inferred from homology"/>
<accession>A0A0M0JEE2</accession>
<keyword evidence="4" id="KW-0812">Transmembrane</keyword>
<reference evidence="11" key="1">
    <citation type="journal article" date="2015" name="PLoS Genet.">
        <title>Genome Sequence and Transcriptome Analyses of Chrysochromulina tobin: Metabolic Tools for Enhanced Algal Fitness in the Prominent Order Prymnesiales (Haptophyceae).</title>
        <authorList>
            <person name="Hovde B.T."/>
            <person name="Deodato C.R."/>
            <person name="Hunsperger H.M."/>
            <person name="Ryken S.A."/>
            <person name="Yost W."/>
            <person name="Jha R.K."/>
            <person name="Patterson J."/>
            <person name="Monnat R.J. Jr."/>
            <person name="Barlow S.B."/>
            <person name="Starkenburg S.R."/>
            <person name="Cattolico R.A."/>
        </authorList>
    </citation>
    <scope>NUCLEOTIDE SEQUENCE</scope>
    <source>
        <strain evidence="11">CCMP291</strain>
    </source>
</reference>
<dbReference type="Pfam" id="PF06703">
    <property type="entry name" value="SPC25"/>
    <property type="match status" value="1"/>
</dbReference>
<dbReference type="GO" id="GO:0045047">
    <property type="term" value="P:protein targeting to ER"/>
    <property type="evidence" value="ECO:0007669"/>
    <property type="project" value="TreeGrafter"/>
</dbReference>
<evidence type="ECO:0000313" key="11">
    <source>
        <dbReference type="Proteomes" id="UP000037460"/>
    </source>
</evidence>
<evidence type="ECO:0000256" key="5">
    <source>
        <dbReference type="ARBA" id="ARBA00022824"/>
    </source>
</evidence>
<evidence type="ECO:0000256" key="3">
    <source>
        <dbReference type="ARBA" id="ARBA00017057"/>
    </source>
</evidence>
<keyword evidence="7" id="KW-0472">Membrane</keyword>
<dbReference type="GO" id="GO:0006465">
    <property type="term" value="P:signal peptide processing"/>
    <property type="evidence" value="ECO:0007669"/>
    <property type="project" value="UniProtKB-UniRule"/>
</dbReference>
<evidence type="ECO:0000256" key="7">
    <source>
        <dbReference type="ARBA" id="ARBA00023136"/>
    </source>
</evidence>